<protein>
    <submittedName>
        <fullName evidence="1">Uncharacterized protein</fullName>
    </submittedName>
</protein>
<accession>A0AA88IA22</accession>
<dbReference type="EMBL" id="JAVRJZ010000010">
    <property type="protein sequence ID" value="KAK2717662.1"/>
    <property type="molecule type" value="Genomic_DNA"/>
</dbReference>
<proteinExistence type="predicted"/>
<keyword evidence="2" id="KW-1185">Reference proteome</keyword>
<gene>
    <name evidence="1" type="ORF">QYM36_006439</name>
</gene>
<evidence type="ECO:0000313" key="2">
    <source>
        <dbReference type="Proteomes" id="UP001187531"/>
    </source>
</evidence>
<evidence type="ECO:0000313" key="1">
    <source>
        <dbReference type="EMBL" id="KAK2717662.1"/>
    </source>
</evidence>
<dbReference type="AlphaFoldDB" id="A0AA88IA22"/>
<reference evidence="1" key="1">
    <citation type="submission" date="2023-07" db="EMBL/GenBank/DDBJ databases">
        <title>Chromosome-level genome assembly of Artemia franciscana.</title>
        <authorList>
            <person name="Jo E."/>
        </authorList>
    </citation>
    <scope>NUCLEOTIDE SEQUENCE</scope>
    <source>
        <tissue evidence="1">Whole body</tissue>
    </source>
</reference>
<name>A0AA88IA22_ARTSF</name>
<sequence length="81" mass="9200">MIVCYGPTNYADDTFRNEFYDNHQSVIDSIPLQDLTYIAVDLKAKVGQDRFYCLGVMGHHGLGTITENGARLFCFKWGMIC</sequence>
<dbReference type="Proteomes" id="UP001187531">
    <property type="component" value="Unassembled WGS sequence"/>
</dbReference>
<organism evidence="1 2">
    <name type="scientific">Artemia franciscana</name>
    <name type="common">Brine shrimp</name>
    <name type="synonym">Artemia sanfranciscana</name>
    <dbReference type="NCBI Taxonomy" id="6661"/>
    <lineage>
        <taxon>Eukaryota</taxon>
        <taxon>Metazoa</taxon>
        <taxon>Ecdysozoa</taxon>
        <taxon>Arthropoda</taxon>
        <taxon>Crustacea</taxon>
        <taxon>Branchiopoda</taxon>
        <taxon>Anostraca</taxon>
        <taxon>Artemiidae</taxon>
        <taxon>Artemia</taxon>
    </lineage>
</organism>
<comment type="caution">
    <text evidence="1">The sequence shown here is derived from an EMBL/GenBank/DDBJ whole genome shotgun (WGS) entry which is preliminary data.</text>
</comment>